<keyword evidence="1" id="KW-0677">Repeat</keyword>
<feature type="domain" description="Nephrocystin 3-like N-terminal" evidence="2">
    <location>
        <begin position="13"/>
        <end position="77"/>
    </location>
</feature>
<organism evidence="3 4">
    <name type="scientific">Zopfia rhizophila CBS 207.26</name>
    <dbReference type="NCBI Taxonomy" id="1314779"/>
    <lineage>
        <taxon>Eukaryota</taxon>
        <taxon>Fungi</taxon>
        <taxon>Dikarya</taxon>
        <taxon>Ascomycota</taxon>
        <taxon>Pezizomycotina</taxon>
        <taxon>Dothideomycetes</taxon>
        <taxon>Dothideomycetes incertae sedis</taxon>
        <taxon>Zopfiaceae</taxon>
        <taxon>Zopfia</taxon>
    </lineage>
</organism>
<dbReference type="Pfam" id="PF24883">
    <property type="entry name" value="NPHP3_N"/>
    <property type="match status" value="1"/>
</dbReference>
<dbReference type="EMBL" id="ML994657">
    <property type="protein sequence ID" value="KAF2180655.1"/>
    <property type="molecule type" value="Genomic_DNA"/>
</dbReference>
<sequence length="117" mass="13337">MKQFDKDGLGLINSTKSLWTILRNAVQDPQAGPVITVLDALDECAESEFEDLMQNVENQFRSNQSGYGKLKYLLTSRPYEQIVSKFRGLLDAFPRICIPGEEELEIISQEVNHVIKY</sequence>
<evidence type="ECO:0000313" key="3">
    <source>
        <dbReference type="EMBL" id="KAF2180655.1"/>
    </source>
</evidence>
<dbReference type="Proteomes" id="UP000800200">
    <property type="component" value="Unassembled WGS sequence"/>
</dbReference>
<dbReference type="InterPro" id="IPR056884">
    <property type="entry name" value="NPHP3-like_N"/>
</dbReference>
<dbReference type="OrthoDB" id="194358at2759"/>
<proteinExistence type="predicted"/>
<evidence type="ECO:0000313" key="4">
    <source>
        <dbReference type="Proteomes" id="UP000800200"/>
    </source>
</evidence>
<gene>
    <name evidence="3" type="ORF">K469DRAFT_692836</name>
</gene>
<evidence type="ECO:0000256" key="1">
    <source>
        <dbReference type="ARBA" id="ARBA00022737"/>
    </source>
</evidence>
<dbReference type="AlphaFoldDB" id="A0A6A6DNT5"/>
<name>A0A6A6DNT5_9PEZI</name>
<protein>
    <recommendedName>
        <fullName evidence="2">Nephrocystin 3-like N-terminal domain-containing protein</fullName>
    </recommendedName>
</protein>
<evidence type="ECO:0000259" key="2">
    <source>
        <dbReference type="Pfam" id="PF24883"/>
    </source>
</evidence>
<keyword evidence="4" id="KW-1185">Reference proteome</keyword>
<accession>A0A6A6DNT5</accession>
<reference evidence="3" key="1">
    <citation type="journal article" date="2020" name="Stud. Mycol.">
        <title>101 Dothideomycetes genomes: a test case for predicting lifestyles and emergence of pathogens.</title>
        <authorList>
            <person name="Haridas S."/>
            <person name="Albert R."/>
            <person name="Binder M."/>
            <person name="Bloem J."/>
            <person name="Labutti K."/>
            <person name="Salamov A."/>
            <person name="Andreopoulos B."/>
            <person name="Baker S."/>
            <person name="Barry K."/>
            <person name="Bills G."/>
            <person name="Bluhm B."/>
            <person name="Cannon C."/>
            <person name="Castanera R."/>
            <person name="Culley D."/>
            <person name="Daum C."/>
            <person name="Ezra D."/>
            <person name="Gonzalez J."/>
            <person name="Henrissat B."/>
            <person name="Kuo A."/>
            <person name="Liang C."/>
            <person name="Lipzen A."/>
            <person name="Lutzoni F."/>
            <person name="Magnuson J."/>
            <person name="Mondo S."/>
            <person name="Nolan M."/>
            <person name="Ohm R."/>
            <person name="Pangilinan J."/>
            <person name="Park H.-J."/>
            <person name="Ramirez L."/>
            <person name="Alfaro M."/>
            <person name="Sun H."/>
            <person name="Tritt A."/>
            <person name="Yoshinaga Y."/>
            <person name="Zwiers L.-H."/>
            <person name="Turgeon B."/>
            <person name="Goodwin S."/>
            <person name="Spatafora J."/>
            <person name="Crous P."/>
            <person name="Grigoriev I."/>
        </authorList>
    </citation>
    <scope>NUCLEOTIDE SEQUENCE</scope>
    <source>
        <strain evidence="3">CBS 207.26</strain>
    </source>
</reference>